<evidence type="ECO:0000313" key="5">
    <source>
        <dbReference type="EMBL" id="KAF2642419.1"/>
    </source>
</evidence>
<dbReference type="GO" id="GO:0043565">
    <property type="term" value="F:sequence-specific DNA binding"/>
    <property type="evidence" value="ECO:0007669"/>
    <property type="project" value="InterPro"/>
</dbReference>
<feature type="DNA-binding region" description="Fork-head" evidence="2">
    <location>
        <begin position="87"/>
        <end position="145"/>
    </location>
</feature>
<gene>
    <name evidence="5" type="ORF">P280DRAFT_516202</name>
</gene>
<dbReference type="Gene3D" id="1.10.10.10">
    <property type="entry name" value="Winged helix-like DNA-binding domain superfamily/Winged helix DNA-binding domain"/>
    <property type="match status" value="1"/>
</dbReference>
<dbReference type="SUPFAM" id="SSF46785">
    <property type="entry name" value="Winged helix' DNA-binding domain"/>
    <property type="match status" value="1"/>
</dbReference>
<dbReference type="AlphaFoldDB" id="A0A6A6S3M0"/>
<feature type="region of interest" description="Disordered" evidence="3">
    <location>
        <begin position="1"/>
        <end position="58"/>
    </location>
</feature>
<evidence type="ECO:0000256" key="1">
    <source>
        <dbReference type="ARBA" id="ARBA00023125"/>
    </source>
</evidence>
<dbReference type="InterPro" id="IPR036390">
    <property type="entry name" value="WH_DNA-bd_sf"/>
</dbReference>
<keyword evidence="6" id="KW-1185">Reference proteome</keyword>
<dbReference type="Proteomes" id="UP000799753">
    <property type="component" value="Unassembled WGS sequence"/>
</dbReference>
<dbReference type="InterPro" id="IPR001766">
    <property type="entry name" value="Fork_head_dom"/>
</dbReference>
<evidence type="ECO:0000256" key="3">
    <source>
        <dbReference type="SAM" id="MobiDB-lite"/>
    </source>
</evidence>
<feature type="domain" description="Fork-head" evidence="4">
    <location>
        <begin position="87"/>
        <end position="145"/>
    </location>
</feature>
<evidence type="ECO:0000259" key="4">
    <source>
        <dbReference type="PROSITE" id="PS50039"/>
    </source>
</evidence>
<dbReference type="GO" id="GO:0005634">
    <property type="term" value="C:nucleus"/>
    <property type="evidence" value="ECO:0007669"/>
    <property type="project" value="UniProtKB-SubCell"/>
</dbReference>
<reference evidence="5" key="1">
    <citation type="journal article" date="2020" name="Stud. Mycol.">
        <title>101 Dothideomycetes genomes: a test case for predicting lifestyles and emergence of pathogens.</title>
        <authorList>
            <person name="Haridas S."/>
            <person name="Albert R."/>
            <person name="Binder M."/>
            <person name="Bloem J."/>
            <person name="Labutti K."/>
            <person name="Salamov A."/>
            <person name="Andreopoulos B."/>
            <person name="Baker S."/>
            <person name="Barry K."/>
            <person name="Bills G."/>
            <person name="Bluhm B."/>
            <person name="Cannon C."/>
            <person name="Castanera R."/>
            <person name="Culley D."/>
            <person name="Daum C."/>
            <person name="Ezra D."/>
            <person name="Gonzalez J."/>
            <person name="Henrissat B."/>
            <person name="Kuo A."/>
            <person name="Liang C."/>
            <person name="Lipzen A."/>
            <person name="Lutzoni F."/>
            <person name="Magnuson J."/>
            <person name="Mondo S."/>
            <person name="Nolan M."/>
            <person name="Ohm R."/>
            <person name="Pangilinan J."/>
            <person name="Park H.-J."/>
            <person name="Ramirez L."/>
            <person name="Alfaro M."/>
            <person name="Sun H."/>
            <person name="Tritt A."/>
            <person name="Yoshinaga Y."/>
            <person name="Zwiers L.-H."/>
            <person name="Turgeon B."/>
            <person name="Goodwin S."/>
            <person name="Spatafora J."/>
            <person name="Crous P."/>
            <person name="Grigoriev I."/>
        </authorList>
    </citation>
    <scope>NUCLEOTIDE SEQUENCE</scope>
    <source>
        <strain evidence="5">CBS 473.64</strain>
    </source>
</reference>
<evidence type="ECO:0000313" key="6">
    <source>
        <dbReference type="Proteomes" id="UP000799753"/>
    </source>
</evidence>
<protein>
    <recommendedName>
        <fullName evidence="4">Fork-head domain-containing protein</fullName>
    </recommendedName>
</protein>
<keyword evidence="2" id="KW-0539">Nucleus</keyword>
<evidence type="ECO:0000256" key="2">
    <source>
        <dbReference type="PROSITE-ProRule" id="PRU00089"/>
    </source>
</evidence>
<proteinExistence type="predicted"/>
<dbReference type="PROSITE" id="PS50039">
    <property type="entry name" value="FORK_HEAD_3"/>
    <property type="match status" value="1"/>
</dbReference>
<feature type="compositionally biased region" description="Polar residues" evidence="3">
    <location>
        <begin position="40"/>
        <end position="58"/>
    </location>
</feature>
<keyword evidence="1 2" id="KW-0238">DNA-binding</keyword>
<comment type="subcellular location">
    <subcellularLocation>
        <location evidence="2">Nucleus</location>
    </subcellularLocation>
</comment>
<name>A0A6A6S3M0_9PLEO</name>
<dbReference type="InterPro" id="IPR036388">
    <property type="entry name" value="WH-like_DNA-bd_sf"/>
</dbReference>
<dbReference type="OrthoDB" id="5431456at2759"/>
<sequence length="371" mass="41947">MSPNPLPVVSNALHKEPPDTAEICDAPTSVHHVKKESFESAITSDSEGPSSTTTRPTEYTSLPDVSVLHLLSADPESLHQESELYKKGPYSLREIIGIALLAAKGVPWTAAQVQRWIADNFFKYQKVKGSWEKSVATLLSSQVAFKGKKMTGQMAHMWSFANATHQEAYEKLYAKHPALASTRNPPIVAEKLEEDMVSMEETISQEVCSGLMPFERVEDYPALQNEKPDPNVRRESNFFRAFPQYARPSIETMSEEDIQRKIEEIKRRPNRKTYFGAKLHPARLSQRDTHDERTGTWQPIIPIQQREDAADEAKIKPKKSLKELLELPENPIPIIYDGQLAFRDGTLVNGRIPRSRVIYKPGKVFGGELRL</sequence>
<dbReference type="EMBL" id="MU006781">
    <property type="protein sequence ID" value="KAF2642419.1"/>
    <property type="molecule type" value="Genomic_DNA"/>
</dbReference>
<dbReference type="GO" id="GO:0003700">
    <property type="term" value="F:DNA-binding transcription factor activity"/>
    <property type="evidence" value="ECO:0007669"/>
    <property type="project" value="InterPro"/>
</dbReference>
<organism evidence="5 6">
    <name type="scientific">Massarina eburnea CBS 473.64</name>
    <dbReference type="NCBI Taxonomy" id="1395130"/>
    <lineage>
        <taxon>Eukaryota</taxon>
        <taxon>Fungi</taxon>
        <taxon>Dikarya</taxon>
        <taxon>Ascomycota</taxon>
        <taxon>Pezizomycotina</taxon>
        <taxon>Dothideomycetes</taxon>
        <taxon>Pleosporomycetidae</taxon>
        <taxon>Pleosporales</taxon>
        <taxon>Massarineae</taxon>
        <taxon>Massarinaceae</taxon>
        <taxon>Massarina</taxon>
    </lineage>
</organism>
<dbReference type="Pfam" id="PF00250">
    <property type="entry name" value="Forkhead"/>
    <property type="match status" value="1"/>
</dbReference>
<accession>A0A6A6S3M0</accession>